<dbReference type="EMBL" id="ABCS01000158">
    <property type="protein sequence ID" value="EDM73976.1"/>
    <property type="molecule type" value="Genomic_DNA"/>
</dbReference>
<evidence type="ECO:0000313" key="3">
    <source>
        <dbReference type="Proteomes" id="UP000005801"/>
    </source>
</evidence>
<sequence>MLLPVLATLALAAPVAPDSPESPAPSESSAPGESGAPAQAPKAPEQLEPPKWTLTVDPLTFSLGYAHVQLERQAGDYASVYLGPHARVFDGILTEGREPFLGFGAEVGVRAFPWGKAPRGAWIMVRQVVARLATTDGSADPKVGGYTSILLGYTAIFGRHFVLSGGAGFNYLYYDIGGYGSAGPFPALHTNIGVAF</sequence>
<comment type="caution">
    <text evidence="2">The sequence shown here is derived from an EMBL/GenBank/DDBJ whole genome shotgun (WGS) entry which is preliminary data.</text>
</comment>
<feature type="compositionally biased region" description="Low complexity" evidence="1">
    <location>
        <begin position="14"/>
        <end position="41"/>
    </location>
</feature>
<reference evidence="2 3" key="1">
    <citation type="submission" date="2007-06" db="EMBL/GenBank/DDBJ databases">
        <authorList>
            <person name="Shimkets L."/>
            <person name="Ferriera S."/>
            <person name="Johnson J."/>
            <person name="Kravitz S."/>
            <person name="Beeson K."/>
            <person name="Sutton G."/>
            <person name="Rogers Y.-H."/>
            <person name="Friedman R."/>
            <person name="Frazier M."/>
            <person name="Venter J.C."/>
        </authorList>
    </citation>
    <scope>NUCLEOTIDE SEQUENCE [LARGE SCALE GENOMIC DNA]</scope>
    <source>
        <strain evidence="2 3">SIR-1</strain>
    </source>
</reference>
<evidence type="ECO:0000313" key="2">
    <source>
        <dbReference type="EMBL" id="EDM73976.1"/>
    </source>
</evidence>
<keyword evidence="3" id="KW-1185">Reference proteome</keyword>
<feature type="region of interest" description="Disordered" evidence="1">
    <location>
        <begin position="14"/>
        <end position="49"/>
    </location>
</feature>
<dbReference type="RefSeq" id="WP_006976875.1">
    <property type="nucleotide sequence ID" value="NZ_ABCS01000158.1"/>
</dbReference>
<dbReference type="AlphaFoldDB" id="A6GJI9"/>
<accession>A6GJI9</accession>
<evidence type="ECO:0000256" key="1">
    <source>
        <dbReference type="SAM" id="MobiDB-lite"/>
    </source>
</evidence>
<protein>
    <submittedName>
        <fullName evidence="2">Uncharacterized protein</fullName>
    </submittedName>
</protein>
<proteinExistence type="predicted"/>
<name>A6GJI9_9BACT</name>
<gene>
    <name evidence="2" type="ORF">PPSIR1_00847</name>
</gene>
<organism evidence="2 3">
    <name type="scientific">Plesiocystis pacifica SIR-1</name>
    <dbReference type="NCBI Taxonomy" id="391625"/>
    <lineage>
        <taxon>Bacteria</taxon>
        <taxon>Pseudomonadati</taxon>
        <taxon>Myxococcota</taxon>
        <taxon>Polyangia</taxon>
        <taxon>Nannocystales</taxon>
        <taxon>Nannocystaceae</taxon>
        <taxon>Plesiocystis</taxon>
    </lineage>
</organism>
<dbReference type="Proteomes" id="UP000005801">
    <property type="component" value="Unassembled WGS sequence"/>
</dbReference>